<dbReference type="PROSITE" id="PS00217">
    <property type="entry name" value="SUGAR_TRANSPORT_2"/>
    <property type="match status" value="1"/>
</dbReference>
<dbReference type="Pfam" id="PF00083">
    <property type="entry name" value="Sugar_tr"/>
    <property type="match status" value="1"/>
</dbReference>
<keyword evidence="4 8" id="KW-0812">Transmembrane</keyword>
<name>A0A642UVK6_9ASCO</name>
<dbReference type="PANTHER" id="PTHR48022:SF25">
    <property type="entry name" value="QUINATE TRANSPORTER, PUTATIVE (AFU_ORTHOLOGUE AFUA_5G12950)-RELATED"/>
    <property type="match status" value="1"/>
</dbReference>
<dbReference type="InterPro" id="IPR036259">
    <property type="entry name" value="MFS_trans_sf"/>
</dbReference>
<dbReference type="PRINTS" id="PR00171">
    <property type="entry name" value="SUGRTRNSPORT"/>
</dbReference>
<feature type="transmembrane region" description="Helical" evidence="8">
    <location>
        <begin position="50"/>
        <end position="72"/>
    </location>
</feature>
<feature type="transmembrane region" description="Helical" evidence="8">
    <location>
        <begin position="361"/>
        <end position="379"/>
    </location>
</feature>
<evidence type="ECO:0000256" key="8">
    <source>
        <dbReference type="SAM" id="Phobius"/>
    </source>
</evidence>
<protein>
    <recommendedName>
        <fullName evidence="9">Major facilitator superfamily (MFS) profile domain-containing protein</fullName>
    </recommendedName>
</protein>
<feature type="transmembrane region" description="Helical" evidence="8">
    <location>
        <begin position="111"/>
        <end position="128"/>
    </location>
</feature>
<dbReference type="NCBIfam" id="TIGR00879">
    <property type="entry name" value="SP"/>
    <property type="match status" value="1"/>
</dbReference>
<dbReference type="InterPro" id="IPR020846">
    <property type="entry name" value="MFS_dom"/>
</dbReference>
<feature type="transmembrane region" description="Helical" evidence="8">
    <location>
        <begin position="261"/>
        <end position="283"/>
    </location>
</feature>
<keyword evidence="6 8" id="KW-0472">Membrane</keyword>
<dbReference type="FunFam" id="1.20.1250.20:FF:000026">
    <property type="entry name" value="MFS quinate transporter QutD"/>
    <property type="match status" value="1"/>
</dbReference>
<dbReference type="EMBL" id="SWFS01000401">
    <property type="protein sequence ID" value="KAA8906183.1"/>
    <property type="molecule type" value="Genomic_DNA"/>
</dbReference>
<feature type="transmembrane region" description="Helical" evidence="8">
    <location>
        <begin position="328"/>
        <end position="349"/>
    </location>
</feature>
<dbReference type="OrthoDB" id="508119at2759"/>
<gene>
    <name evidence="10" type="ORF">TRICI_005176</name>
</gene>
<dbReference type="Gene3D" id="1.20.1250.20">
    <property type="entry name" value="MFS general substrate transporter like domains"/>
    <property type="match status" value="1"/>
</dbReference>
<feature type="transmembrane region" description="Helical" evidence="8">
    <location>
        <begin position="400"/>
        <end position="421"/>
    </location>
</feature>
<comment type="similarity">
    <text evidence="2 7">Belongs to the major facilitator superfamily. Sugar transporter (TC 2.A.1.1) family.</text>
</comment>
<evidence type="ECO:0000256" key="4">
    <source>
        <dbReference type="ARBA" id="ARBA00022692"/>
    </source>
</evidence>
<feature type="transmembrane region" description="Helical" evidence="8">
    <location>
        <begin position="303"/>
        <end position="321"/>
    </location>
</feature>
<feature type="domain" description="Major facilitator superfamily (MFS) profile" evidence="9">
    <location>
        <begin position="9"/>
        <end position="454"/>
    </location>
</feature>
<evidence type="ECO:0000256" key="1">
    <source>
        <dbReference type="ARBA" id="ARBA00004141"/>
    </source>
</evidence>
<dbReference type="SUPFAM" id="SSF103473">
    <property type="entry name" value="MFS general substrate transporter"/>
    <property type="match status" value="1"/>
</dbReference>
<reference evidence="10" key="1">
    <citation type="journal article" date="2019" name="G3 (Bethesda)">
        <title>Genome Assemblies of Two Rare Opportunistic Yeast Pathogens: Diutina rugosa (syn. Candida rugosa) and Trichomonascus ciferrii (syn. Candida ciferrii).</title>
        <authorList>
            <person name="Mixao V."/>
            <person name="Saus E."/>
            <person name="Hansen A.P."/>
            <person name="Lass-Florl C."/>
            <person name="Gabaldon T."/>
        </authorList>
    </citation>
    <scope>NUCLEOTIDE SEQUENCE</scope>
    <source>
        <strain evidence="10">CBS 4856</strain>
    </source>
</reference>
<feature type="transmembrane region" description="Helical" evidence="8">
    <location>
        <begin position="84"/>
        <end position="105"/>
    </location>
</feature>
<feature type="transmembrane region" description="Helical" evidence="8">
    <location>
        <begin position="140"/>
        <end position="160"/>
    </location>
</feature>
<dbReference type="PROSITE" id="PS50850">
    <property type="entry name" value="MFS"/>
    <property type="match status" value="1"/>
</dbReference>
<organism evidence="10 11">
    <name type="scientific">Trichomonascus ciferrii</name>
    <dbReference type="NCBI Taxonomy" id="44093"/>
    <lineage>
        <taxon>Eukaryota</taxon>
        <taxon>Fungi</taxon>
        <taxon>Dikarya</taxon>
        <taxon>Ascomycota</taxon>
        <taxon>Saccharomycotina</taxon>
        <taxon>Dipodascomycetes</taxon>
        <taxon>Dipodascales</taxon>
        <taxon>Trichomonascaceae</taxon>
        <taxon>Trichomonascus</taxon>
        <taxon>Trichomonascus ciferrii complex</taxon>
    </lineage>
</organism>
<dbReference type="PANTHER" id="PTHR48022">
    <property type="entry name" value="PLASTIDIC GLUCOSE TRANSPORTER 4"/>
    <property type="match status" value="1"/>
</dbReference>
<dbReference type="GO" id="GO:0005351">
    <property type="term" value="F:carbohydrate:proton symporter activity"/>
    <property type="evidence" value="ECO:0007669"/>
    <property type="project" value="TreeGrafter"/>
</dbReference>
<evidence type="ECO:0000256" key="7">
    <source>
        <dbReference type="RuleBase" id="RU003346"/>
    </source>
</evidence>
<dbReference type="GO" id="GO:0016020">
    <property type="term" value="C:membrane"/>
    <property type="evidence" value="ECO:0007669"/>
    <property type="project" value="UniProtKB-SubCell"/>
</dbReference>
<comment type="subcellular location">
    <subcellularLocation>
        <location evidence="1">Membrane</location>
        <topology evidence="1">Multi-pass membrane protein</topology>
    </subcellularLocation>
</comment>
<feature type="transmembrane region" description="Helical" evidence="8">
    <location>
        <begin position="172"/>
        <end position="193"/>
    </location>
</feature>
<evidence type="ECO:0000256" key="5">
    <source>
        <dbReference type="ARBA" id="ARBA00022989"/>
    </source>
</evidence>
<accession>A0A642UVK6</accession>
<sequence>MFNWRIVVLTIVASVGGLVFGYDTGVAGGVVAMQTFKDDFGLTPENESEIQGNCVALLQAGCFFGVIAMAFVTDKLGRKKAIMGASTLFSIGAVLQTAASGIVGLFYAGRVISGLGVGAASMLTPTFISEMAPKEIRGKLLTGYSCVLFFGVAISYWINYACQQTLSGSHQWLVPIGLQLVPGVFLGVGMIPLKESPRWLVKKDRRNEALENLRYIRMGDHSEDEILEEFAEMCDVADMEVAESNGVTFKEVFLPGNRKRFMIAISIMICQQLSGTNAFSYYAPILFQKVGLSGESAGLLATGVYGIVKTIFSIVSMFFLIERVGRKWSLLVGGFVMGSTLLIVAIIFVTHPPEEGAGPSQYSYAMIVMIYIYCVAYSGSWGPVPWTYCAEIFPNRLREYGVTSGTATQWAFNFMVSKVVPIGIENLGWRIFLMFAIFNLSFLFYTFFFIKETKGKSLEEMEELFGSPAAINVDDSHQRAAGIASEAEKQGNVHVERA</sequence>
<dbReference type="InterPro" id="IPR050360">
    <property type="entry name" value="MFS_Sugar_Transporters"/>
</dbReference>
<evidence type="ECO:0000256" key="6">
    <source>
        <dbReference type="ARBA" id="ARBA00023136"/>
    </source>
</evidence>
<dbReference type="VEuPathDB" id="FungiDB:TRICI_005176"/>
<dbReference type="InterPro" id="IPR005829">
    <property type="entry name" value="Sugar_transporter_CS"/>
</dbReference>
<proteinExistence type="inferred from homology"/>
<evidence type="ECO:0000256" key="2">
    <source>
        <dbReference type="ARBA" id="ARBA00010992"/>
    </source>
</evidence>
<keyword evidence="3 7" id="KW-0813">Transport</keyword>
<keyword evidence="5 8" id="KW-1133">Transmembrane helix</keyword>
<dbReference type="Proteomes" id="UP000761534">
    <property type="component" value="Unassembled WGS sequence"/>
</dbReference>
<dbReference type="InterPro" id="IPR003663">
    <property type="entry name" value="Sugar/inositol_transpt"/>
</dbReference>
<dbReference type="AlphaFoldDB" id="A0A642UVK6"/>
<keyword evidence="11" id="KW-1185">Reference proteome</keyword>
<feature type="transmembrane region" description="Helical" evidence="8">
    <location>
        <begin position="427"/>
        <end position="450"/>
    </location>
</feature>
<dbReference type="InterPro" id="IPR005828">
    <property type="entry name" value="MFS_sugar_transport-like"/>
</dbReference>
<evidence type="ECO:0000313" key="11">
    <source>
        <dbReference type="Proteomes" id="UP000761534"/>
    </source>
</evidence>
<dbReference type="PROSITE" id="PS00216">
    <property type="entry name" value="SUGAR_TRANSPORT_1"/>
    <property type="match status" value="1"/>
</dbReference>
<evidence type="ECO:0000259" key="9">
    <source>
        <dbReference type="PROSITE" id="PS50850"/>
    </source>
</evidence>
<comment type="caution">
    <text evidence="10">The sequence shown here is derived from an EMBL/GenBank/DDBJ whole genome shotgun (WGS) entry which is preliminary data.</text>
</comment>
<evidence type="ECO:0000313" key="10">
    <source>
        <dbReference type="EMBL" id="KAA8906183.1"/>
    </source>
</evidence>
<evidence type="ECO:0000256" key="3">
    <source>
        <dbReference type="ARBA" id="ARBA00022448"/>
    </source>
</evidence>